<evidence type="ECO:0000256" key="2">
    <source>
        <dbReference type="ARBA" id="ARBA00008664"/>
    </source>
</evidence>
<evidence type="ECO:0000256" key="4">
    <source>
        <dbReference type="ARBA" id="ARBA00022801"/>
    </source>
</evidence>
<dbReference type="EC" id="3.1.4.4" evidence="3"/>
<dbReference type="RefSeq" id="WP_145197646.1">
    <property type="nucleotide sequence ID" value="NZ_CP036267.1"/>
</dbReference>
<comment type="similarity">
    <text evidence="2">Belongs to the phospholipase D family.</text>
</comment>
<dbReference type="PANTHER" id="PTHR43856:SF1">
    <property type="entry name" value="MITOCHONDRIAL CARDIOLIPIN HYDROLASE"/>
    <property type="match status" value="1"/>
</dbReference>
<organism evidence="8 9">
    <name type="scientific">Thalassoglobus polymorphus</name>
    <dbReference type="NCBI Taxonomy" id="2527994"/>
    <lineage>
        <taxon>Bacteria</taxon>
        <taxon>Pseudomonadati</taxon>
        <taxon>Planctomycetota</taxon>
        <taxon>Planctomycetia</taxon>
        <taxon>Planctomycetales</taxon>
        <taxon>Planctomycetaceae</taxon>
        <taxon>Thalassoglobus</taxon>
    </lineage>
</organism>
<dbReference type="PANTHER" id="PTHR43856">
    <property type="entry name" value="CARDIOLIPIN HYDROLASE"/>
    <property type="match status" value="1"/>
</dbReference>
<dbReference type="KEGG" id="tpol:Mal48_16600"/>
<dbReference type="CDD" id="cd09171">
    <property type="entry name" value="PLDc_vPLD6_like"/>
    <property type="match status" value="1"/>
</dbReference>
<proteinExistence type="inferred from homology"/>
<evidence type="ECO:0000256" key="6">
    <source>
        <dbReference type="ARBA" id="ARBA00023098"/>
    </source>
</evidence>
<comment type="catalytic activity">
    <reaction evidence="1">
        <text>a 1,2-diacyl-sn-glycero-3-phosphocholine + H2O = a 1,2-diacyl-sn-glycero-3-phosphate + choline + H(+)</text>
        <dbReference type="Rhea" id="RHEA:14445"/>
        <dbReference type="ChEBI" id="CHEBI:15354"/>
        <dbReference type="ChEBI" id="CHEBI:15377"/>
        <dbReference type="ChEBI" id="CHEBI:15378"/>
        <dbReference type="ChEBI" id="CHEBI:57643"/>
        <dbReference type="ChEBI" id="CHEBI:58608"/>
        <dbReference type="EC" id="3.1.4.4"/>
    </reaction>
</comment>
<dbReference type="Proteomes" id="UP000315724">
    <property type="component" value="Chromosome"/>
</dbReference>
<dbReference type="OrthoDB" id="9765044at2"/>
<protein>
    <recommendedName>
        <fullName evidence="3">phospholipase D</fullName>
        <ecNumber evidence="3">3.1.4.4</ecNumber>
    </recommendedName>
</protein>
<sequence>MTPQEFRSVLSQTFDDEVLTRSERRALTAVLKELKPAETELDVYRHEAFDLAREMLTSTPDQKKVIDWLEDVVRLLKPARENGKAVTTEAYFSPGNKCRNRIRSLLRQSRSSVDICLFTITDNEISDIIAETHNRKVQVRIITDDEKVDDAGSDIQRLLHAGVEVRLDSSPYHMHHKFALFDESILLCGSYNWTRSAAEKNEENIVVLNDEHLVTKFGTVFNELWDQYA</sequence>
<keyword evidence="5" id="KW-0442">Lipid degradation</keyword>
<keyword evidence="6" id="KW-0443">Lipid metabolism</keyword>
<evidence type="ECO:0000256" key="1">
    <source>
        <dbReference type="ARBA" id="ARBA00000798"/>
    </source>
</evidence>
<evidence type="ECO:0000313" key="9">
    <source>
        <dbReference type="Proteomes" id="UP000315724"/>
    </source>
</evidence>
<name>A0A517QLB3_9PLAN</name>
<dbReference type="Gene3D" id="3.30.870.10">
    <property type="entry name" value="Endonuclease Chain A"/>
    <property type="match status" value="1"/>
</dbReference>
<feature type="domain" description="PLD phosphodiesterase" evidence="7">
    <location>
        <begin position="170"/>
        <end position="197"/>
    </location>
</feature>
<dbReference type="PROSITE" id="PS50035">
    <property type="entry name" value="PLD"/>
    <property type="match status" value="1"/>
</dbReference>
<dbReference type="SUPFAM" id="SSF56024">
    <property type="entry name" value="Phospholipase D/nuclease"/>
    <property type="match status" value="1"/>
</dbReference>
<dbReference type="AlphaFoldDB" id="A0A517QLB3"/>
<evidence type="ECO:0000313" key="8">
    <source>
        <dbReference type="EMBL" id="QDT32414.1"/>
    </source>
</evidence>
<dbReference type="GO" id="GO:0016042">
    <property type="term" value="P:lipid catabolic process"/>
    <property type="evidence" value="ECO:0007669"/>
    <property type="project" value="UniProtKB-KW"/>
</dbReference>
<dbReference type="InterPro" id="IPR051406">
    <property type="entry name" value="PLD_domain"/>
</dbReference>
<accession>A0A517QLB3</accession>
<dbReference type="GO" id="GO:0006793">
    <property type="term" value="P:phosphorus metabolic process"/>
    <property type="evidence" value="ECO:0007669"/>
    <property type="project" value="UniProtKB-ARBA"/>
</dbReference>
<dbReference type="GO" id="GO:0016891">
    <property type="term" value="F:RNA endonuclease activity producing 5'-phosphomonoesters, hydrolytic mechanism"/>
    <property type="evidence" value="ECO:0007669"/>
    <property type="project" value="TreeGrafter"/>
</dbReference>
<dbReference type="GO" id="GO:0004630">
    <property type="term" value="F:phospholipase D activity"/>
    <property type="evidence" value="ECO:0007669"/>
    <property type="project" value="UniProtKB-EC"/>
</dbReference>
<evidence type="ECO:0000259" key="7">
    <source>
        <dbReference type="PROSITE" id="PS50035"/>
    </source>
</evidence>
<dbReference type="InterPro" id="IPR001736">
    <property type="entry name" value="PLipase_D/transphosphatidylase"/>
</dbReference>
<dbReference type="EMBL" id="CP036267">
    <property type="protein sequence ID" value="QDT32414.1"/>
    <property type="molecule type" value="Genomic_DNA"/>
</dbReference>
<dbReference type="Pfam" id="PF13091">
    <property type="entry name" value="PLDc_2"/>
    <property type="match status" value="1"/>
</dbReference>
<evidence type="ECO:0000256" key="5">
    <source>
        <dbReference type="ARBA" id="ARBA00022963"/>
    </source>
</evidence>
<dbReference type="InterPro" id="IPR025202">
    <property type="entry name" value="PLD-like_dom"/>
</dbReference>
<keyword evidence="9" id="KW-1185">Reference proteome</keyword>
<evidence type="ECO:0000256" key="3">
    <source>
        <dbReference type="ARBA" id="ARBA00012027"/>
    </source>
</evidence>
<reference evidence="8 9" key="1">
    <citation type="submission" date="2019-02" db="EMBL/GenBank/DDBJ databases">
        <title>Deep-cultivation of Planctomycetes and their phenomic and genomic characterization uncovers novel biology.</title>
        <authorList>
            <person name="Wiegand S."/>
            <person name="Jogler M."/>
            <person name="Boedeker C."/>
            <person name="Pinto D."/>
            <person name="Vollmers J."/>
            <person name="Rivas-Marin E."/>
            <person name="Kohn T."/>
            <person name="Peeters S.H."/>
            <person name="Heuer A."/>
            <person name="Rast P."/>
            <person name="Oberbeckmann S."/>
            <person name="Bunk B."/>
            <person name="Jeske O."/>
            <person name="Meyerdierks A."/>
            <person name="Storesund J.E."/>
            <person name="Kallscheuer N."/>
            <person name="Luecker S."/>
            <person name="Lage O.M."/>
            <person name="Pohl T."/>
            <person name="Merkel B.J."/>
            <person name="Hornburger P."/>
            <person name="Mueller R.-W."/>
            <person name="Bruemmer F."/>
            <person name="Labrenz M."/>
            <person name="Spormann A.M."/>
            <person name="Op den Camp H."/>
            <person name="Overmann J."/>
            <person name="Amann R."/>
            <person name="Jetten M.S.M."/>
            <person name="Mascher T."/>
            <person name="Medema M.H."/>
            <person name="Devos D.P."/>
            <person name="Kaster A.-K."/>
            <person name="Ovreas L."/>
            <person name="Rohde M."/>
            <person name="Galperin M.Y."/>
            <person name="Jogler C."/>
        </authorList>
    </citation>
    <scope>NUCLEOTIDE SEQUENCE [LARGE SCALE GENOMIC DNA]</scope>
    <source>
        <strain evidence="8 9">Mal48</strain>
    </source>
</reference>
<keyword evidence="4 8" id="KW-0378">Hydrolase</keyword>
<gene>
    <name evidence="8" type="primary">pld</name>
    <name evidence="8" type="ORF">Mal48_16600</name>
</gene>